<evidence type="ECO:0000259" key="3">
    <source>
        <dbReference type="Pfam" id="PF22617"/>
    </source>
</evidence>
<dbReference type="InterPro" id="IPR013785">
    <property type="entry name" value="Aldolase_TIM"/>
</dbReference>
<feature type="domain" description="2-isopropylmalate synthase/homocitrate synthase post-catalytic" evidence="3">
    <location>
        <begin position="254"/>
        <end position="333"/>
    </location>
</feature>
<dbReference type="Gene3D" id="3.20.20.70">
    <property type="entry name" value="Aldolase class I"/>
    <property type="match status" value="1"/>
</dbReference>
<evidence type="ECO:0000259" key="2">
    <source>
        <dbReference type="Pfam" id="PF00682"/>
    </source>
</evidence>
<dbReference type="KEGG" id="sted:SPTER_11640"/>
<accession>A0A517DR64</accession>
<gene>
    <name evidence="4" type="primary">leuA_1</name>
    <name evidence="4" type="ORF">SPTER_11640</name>
</gene>
<dbReference type="InterPro" id="IPR000891">
    <property type="entry name" value="PYR_CT"/>
</dbReference>
<keyword evidence="5" id="KW-1185">Reference proteome</keyword>
<dbReference type="RefSeq" id="WP_144349449.1">
    <property type="nucleotide sequence ID" value="NZ_CP036259.1"/>
</dbReference>
<protein>
    <submittedName>
        <fullName evidence="4">2-isopropylmalate synthase</fullName>
        <ecNumber evidence="4">2.3.3.13</ecNumber>
    </submittedName>
</protein>
<dbReference type="Proteomes" id="UP000320776">
    <property type="component" value="Chromosome"/>
</dbReference>
<keyword evidence="1 4" id="KW-0808">Transferase</keyword>
<dbReference type="GO" id="GO:0003852">
    <property type="term" value="F:2-isopropylmalate synthase activity"/>
    <property type="evidence" value="ECO:0007669"/>
    <property type="project" value="UniProtKB-EC"/>
</dbReference>
<keyword evidence="4" id="KW-0012">Acyltransferase</keyword>
<dbReference type="SUPFAM" id="SSF51569">
    <property type="entry name" value="Aldolase"/>
    <property type="match status" value="1"/>
</dbReference>
<dbReference type="Pfam" id="PF22617">
    <property type="entry name" value="HCS_D2"/>
    <property type="match status" value="1"/>
</dbReference>
<dbReference type="EC" id="2.3.3.13" evidence="4"/>
<dbReference type="AlphaFoldDB" id="A0A517DR64"/>
<organism evidence="4 5">
    <name type="scientific">Sporomusa termitida</name>
    <dbReference type="NCBI Taxonomy" id="2377"/>
    <lineage>
        <taxon>Bacteria</taxon>
        <taxon>Bacillati</taxon>
        <taxon>Bacillota</taxon>
        <taxon>Negativicutes</taxon>
        <taxon>Selenomonadales</taxon>
        <taxon>Sporomusaceae</taxon>
        <taxon>Sporomusa</taxon>
    </lineage>
</organism>
<reference evidence="4 5" key="1">
    <citation type="submission" date="2019-02" db="EMBL/GenBank/DDBJ databases">
        <title>Closed genome of Sporomusa termitida DSM 4440.</title>
        <authorList>
            <person name="Poehlein A."/>
            <person name="Daniel R."/>
        </authorList>
    </citation>
    <scope>NUCLEOTIDE SEQUENCE [LARGE SCALE GENOMIC DNA]</scope>
    <source>
        <strain evidence="4 5">DSM 4440</strain>
    </source>
</reference>
<evidence type="ECO:0000313" key="5">
    <source>
        <dbReference type="Proteomes" id="UP000320776"/>
    </source>
</evidence>
<sequence>MKTDVIFIDQTLGYGLEHQGLGTSEFIYIQRKIAALAQVMFDVSLQSLVAVLDCGAVAVKDIRAGIAPDARQVALAHQSGCSKVKVNLNAMDFCNLAAPVAEALRQARARGLAVSLQLTGNCQYSSARLLQLCWLISKYEISSVAFVDEYSDHDPLFTYGALLNLQQQLPCPIEYCGKNGSGLATANALGAIKSGVACVAVAVGGVAGYPAFEEVLMGARFLLKLPLAVPANIATCCEEILSYIGQCVQPTKPIIGSDIFAHESGIHVDGVNKKSDLYEFFTPETVGLSRKIVIGKHSGKAAIELKLKELNIFLQPTAVLTVLEKVRSLAIRQKAPVSDLQLQKLVHEVAS</sequence>
<dbReference type="OrthoDB" id="503431at2"/>
<feature type="domain" description="Pyruvate carboxyltransferase" evidence="2">
    <location>
        <begin position="55"/>
        <end position="219"/>
    </location>
</feature>
<evidence type="ECO:0000256" key="1">
    <source>
        <dbReference type="ARBA" id="ARBA00022679"/>
    </source>
</evidence>
<evidence type="ECO:0000313" key="4">
    <source>
        <dbReference type="EMBL" id="QDR79862.1"/>
    </source>
</evidence>
<dbReference type="Pfam" id="PF00682">
    <property type="entry name" value="HMGL-like"/>
    <property type="match status" value="1"/>
</dbReference>
<dbReference type="Gene3D" id="1.10.238.260">
    <property type="match status" value="1"/>
</dbReference>
<dbReference type="PANTHER" id="PTHR42880:SF1">
    <property type="entry name" value="ISOPROPYLMALATE_HOMOCITRATE_CITRAMALATE SYNTHASE FAMILY PROTEIN"/>
    <property type="match status" value="1"/>
</dbReference>
<name>A0A517DR64_9FIRM</name>
<dbReference type="PANTHER" id="PTHR42880">
    <property type="entry name" value="HOMOCITRATE SYNTHASE"/>
    <property type="match status" value="1"/>
</dbReference>
<dbReference type="InterPro" id="IPR054691">
    <property type="entry name" value="LeuA/HCS_post-cat"/>
</dbReference>
<proteinExistence type="predicted"/>
<dbReference type="EMBL" id="CP036259">
    <property type="protein sequence ID" value="QDR79862.1"/>
    <property type="molecule type" value="Genomic_DNA"/>
</dbReference>